<gene>
    <name evidence="2" type="ORF">AK812_SmicGene17282</name>
</gene>
<organism evidence="2 3">
    <name type="scientific">Symbiodinium microadriaticum</name>
    <name type="common">Dinoflagellate</name>
    <name type="synonym">Zooxanthella microadriatica</name>
    <dbReference type="NCBI Taxonomy" id="2951"/>
    <lineage>
        <taxon>Eukaryota</taxon>
        <taxon>Sar</taxon>
        <taxon>Alveolata</taxon>
        <taxon>Dinophyceae</taxon>
        <taxon>Suessiales</taxon>
        <taxon>Symbiodiniaceae</taxon>
        <taxon>Symbiodinium</taxon>
    </lineage>
</organism>
<keyword evidence="3" id="KW-1185">Reference proteome</keyword>
<dbReference type="AlphaFoldDB" id="A0A1Q9DYA3"/>
<dbReference type="OrthoDB" id="422345at2759"/>
<sequence length="349" mass="39672">MGKNKNAIVKAKATAAKTKAVAKTAAKQKAKAQPGPKATAATPDPDRQQLSNFVTSMKYKATKGQNPEHRSTAQKLLEMYAEMDNEGKRAMAKKYVEHGGKDLTWSATYFESNVVEDITEKSTRKGMMTRKQILDLEGIDVSEMDNDTKNECLQELLKKLWDRLKMNPESHPQLIEKHKIEAMNRYYYEHVDQKDTELNKNSQELSVQAAGIRMDTAQKMITNRPSDPNVKIENMWHVDLMAKVKPVWQAKAKLERDEATLKDILCEFENAVEGKKGFKEIVQDYESKMEVLHEFLSQLRKAYAQVNKIEASDEGTCTTALSEWTTFGEAMLVHQQGVKQMMSGMRAFL</sequence>
<proteinExistence type="predicted"/>
<feature type="compositionally biased region" description="Low complexity" evidence="1">
    <location>
        <begin position="20"/>
        <end position="42"/>
    </location>
</feature>
<dbReference type="Proteomes" id="UP000186817">
    <property type="component" value="Unassembled WGS sequence"/>
</dbReference>
<name>A0A1Q9DYA3_SYMMI</name>
<dbReference type="EMBL" id="LSRX01000339">
    <property type="protein sequence ID" value="OLQ00099.1"/>
    <property type="molecule type" value="Genomic_DNA"/>
</dbReference>
<protein>
    <submittedName>
        <fullName evidence="2">Uncharacterized protein</fullName>
    </submittedName>
</protein>
<feature type="region of interest" description="Disordered" evidence="1">
    <location>
        <begin position="20"/>
        <end position="49"/>
    </location>
</feature>
<evidence type="ECO:0000313" key="3">
    <source>
        <dbReference type="Proteomes" id="UP000186817"/>
    </source>
</evidence>
<evidence type="ECO:0000313" key="2">
    <source>
        <dbReference type="EMBL" id="OLQ00099.1"/>
    </source>
</evidence>
<evidence type="ECO:0000256" key="1">
    <source>
        <dbReference type="SAM" id="MobiDB-lite"/>
    </source>
</evidence>
<reference evidence="2 3" key="1">
    <citation type="submission" date="2016-02" db="EMBL/GenBank/DDBJ databases">
        <title>Genome analysis of coral dinoflagellate symbionts highlights evolutionary adaptations to a symbiotic lifestyle.</title>
        <authorList>
            <person name="Aranda M."/>
            <person name="Li Y."/>
            <person name="Liew Y.J."/>
            <person name="Baumgarten S."/>
            <person name="Simakov O."/>
            <person name="Wilson M."/>
            <person name="Piel J."/>
            <person name="Ashoor H."/>
            <person name="Bougouffa S."/>
            <person name="Bajic V.B."/>
            <person name="Ryu T."/>
            <person name="Ravasi T."/>
            <person name="Bayer T."/>
            <person name="Micklem G."/>
            <person name="Kim H."/>
            <person name="Bhak J."/>
            <person name="Lajeunesse T.C."/>
            <person name="Voolstra C.R."/>
        </authorList>
    </citation>
    <scope>NUCLEOTIDE SEQUENCE [LARGE SCALE GENOMIC DNA]</scope>
    <source>
        <strain evidence="2 3">CCMP2467</strain>
    </source>
</reference>
<accession>A0A1Q9DYA3</accession>
<comment type="caution">
    <text evidence="2">The sequence shown here is derived from an EMBL/GenBank/DDBJ whole genome shotgun (WGS) entry which is preliminary data.</text>
</comment>